<dbReference type="InterPro" id="IPR014001">
    <property type="entry name" value="Helicase_ATP-bd"/>
</dbReference>
<evidence type="ECO:0000259" key="3">
    <source>
        <dbReference type="PROSITE" id="PS51194"/>
    </source>
</evidence>
<dbReference type="SUPFAM" id="SSF52540">
    <property type="entry name" value="P-loop containing nucleoside triphosphate hydrolases"/>
    <property type="match status" value="2"/>
</dbReference>
<dbReference type="PANTHER" id="PTHR41313:SF1">
    <property type="entry name" value="DNA METHYLASE ADENINE-SPECIFIC DOMAIN-CONTAINING PROTEIN"/>
    <property type="match status" value="1"/>
</dbReference>
<proteinExistence type="predicted"/>
<feature type="region of interest" description="Disordered" evidence="2">
    <location>
        <begin position="2092"/>
        <end position="2169"/>
    </location>
</feature>
<dbReference type="InterPro" id="IPR052933">
    <property type="entry name" value="DNA_Protect_Modify"/>
</dbReference>
<sequence>MAGDEEKNSENVLDIDDESMELGTGEKTPVWKYPFFPTIGENVWKEQEEVITLLAALNTEKRLPVREEQEILSKYASQSREFILLDSRNLGNEAIDLLRQNAEYAPKYRQDPRIHQSFWDVMKKVGFPGGRILVKNAGPAYVAGIVPEEYSGKVRMTIADENPISSMVTKYLYGVEDGMDVRDADDMDGLLPEIYDAAFLHLDSIQKYGEEQPRNEENFDYSMKDLLETLDALKPGGVLYTSVSTGFLETNRGRIEFGKLAKEISVIEASRVTVPLEIMRRNFRTVEYPMIDVLVIIKKNSPEMKLEGEIDLPGEPVETYMDGAIRRRSEVNRIFADGIRGPLSYEHVRKNSLVHTGEVSTKEEADRLPEILREMAGRIPDNLLARIPLPERKRESIRRKRKADSIEKKWLDVTERSYNIDENGEIFIQENGEHRPVATLSVSDKERLTLLLRVRDAARKSMYLQESGRPDEEIRAGIQNLNMHYDRFVERYGPVSLEDNHDILGVDPHLSLMLSLENFDREIRVAEKTRIFSERVIDANPEEMMPIEDAIVVCVDKDGYVIPEEVEELTGKKWEEVVESLEDVLIRDLNGQWMSKDFYASGNVVRKLKEAEIMSRLDPSFRKNVGILKEVQPDRIGMSGIFFQLGSPWIPTDMIEVFMGTMVYDNPVKESIDKGRISVDYNSMTGWRVSVDQKLRKSYASNLNAKYGTFRRSAVNILEATLNGKVPTVHNKVKDPDTGEEKEVYDPAETEAARAKQDMMKKSFEHWAFSDPERAIRLVDAYNETQNAFVPRKFSGKLIRLPSLDKGFVPREYQKEAVAQFLLNGNTLLNLPVASGKTAIMSAMAIEGKRVGHIEKPMIVIPNHLVRQFAGEFRRLFPSSKVLVVDRDLFRKKDNRAPTLELIKKENWDAVVIGLSPFMAIPAGKEVRIANMDEQIIAMKEEIRELESIVQGSGRKHRVASKIRTVTALKGKIRNLEDKIKKLRAEPEKAGEMLKFEELGIDAIMVDESHSILKNMSLDGGGGIPGITEKTSKRADDVMSKIMAVSHARGDNRGVVLSSGSALTNQIHKEAFGIFSILNKKALIDRGIKTLSGFLANYATTDHVIEATVDGQSVRSIMRIKSINNIPEFRKILDSVAFSRLHEEMNLPIPDVERKTIVSDPSAFCQTYVEHISSQAASKKKNILFLTTEAMKLSVDERFISPRRELMEGSAMNKLIENILRERERNEDILGTQLVFLDIGVPGGSTGLDLYEDIRLKLDLAGFPSSEVVFIHEAEDEEKMEDIMEGMRSGRYRLMILPSSKGTGLNIHERMCAIHHYSLPWNPDEIQQREGRILRPGNKNEKVRIYTYLTTNIAQHRLGVLKRKESLIREAFRKDSGVRSVDQSVDMDYADLMAAATGNEDIKRKAEIEQKLGRLEYQKKSFEDSKISIAGKISRLEERIQITKENIENVEKNFGTIDIDKEIFHLVLFDKNGQEKIFESKDEASIDFMKAIQQSGPKETIGKFFGMDVFRSLSGSIVLKSEKITIYTNNVLDYMGITSDEKMMLAGKKILSTMERQLGRKIKDAQREKKYLKEDTDLLKGYKEVLGTKFEDDELIESLKQEHEKILKSILMAEEERKAQKKDTEHTLNTLIPFGVLRRYADLLSRVGASGENAMMLFRKNKEGYESILRGTFSGMTYQTRDIFPVSDADSLDAPETFALSIDSIGLKNAVRKMESFVQSDNELVLLTNLTKDGEFRISSRSGEGAGTGETIKAILSKEKIEDTFRLSEKNIQRVESVRVGIQEEPLVQGLGKSLQEASRYMGDFMADESFQYMGVRLERKLGGMLGLQAFSTDGENFYSRKCETQGTWESDGVDEPQTVFIDQDSGSAIGRFVLGNNKYGISINNEENILVLENSNAGESLSVRFRKDISLPDVSAVLESRDTLANMSVSPKKVMDILVEFGSEDIRIRAREDNILEIVSGEKRIPLEGARMEVRADEDMDVSINAGILKKMLSGLTETESQTIQFTKAGDHVFPVVQDGEMSIVSMPISLSKIPCLEDPIQISSVELDTAGIEQQESLPGQEVAALIDSAGMDEIQPKEDLPVIECEKRDALTDLGNPRKENSPVLETEKHLGESRNTQDSAGMEWNAGDWLKPVPRRSESPTRKAPRKFPDRFSSGSENVSKPKRV</sequence>
<feature type="domain" description="Helicase C-terminal" evidence="3">
    <location>
        <begin position="1211"/>
        <end position="1393"/>
    </location>
</feature>
<dbReference type="Pfam" id="PF00271">
    <property type="entry name" value="Helicase_C"/>
    <property type="match status" value="1"/>
</dbReference>
<dbReference type="EMBL" id="LT966316">
    <property type="protein sequence ID" value="SOU92517.1"/>
    <property type="molecule type" value="Genomic_DNA"/>
</dbReference>
<organism evidence="4">
    <name type="scientific">Leptospirillum ferriphilum</name>
    <dbReference type="NCBI Taxonomy" id="178606"/>
    <lineage>
        <taxon>Bacteria</taxon>
        <taxon>Pseudomonadati</taxon>
        <taxon>Nitrospirota</taxon>
        <taxon>Nitrospiria</taxon>
        <taxon>Nitrospirales</taxon>
        <taxon>Nitrospiraceae</taxon>
        <taxon>Leptospirillum</taxon>
    </lineage>
</organism>
<dbReference type="RefSeq" id="WP_099590456.1">
    <property type="nucleotide sequence ID" value="NZ_OBMB01000001.1"/>
</dbReference>
<dbReference type="InterPro" id="IPR001650">
    <property type="entry name" value="Helicase_C-like"/>
</dbReference>
<feature type="compositionally biased region" description="Basic and acidic residues" evidence="2">
    <location>
        <begin position="2092"/>
        <end position="2116"/>
    </location>
</feature>
<feature type="coiled-coil region" evidence="1">
    <location>
        <begin position="1555"/>
        <end position="1616"/>
    </location>
</feature>
<accession>A0A2I2MFM9</accession>
<feature type="coiled-coil region" evidence="1">
    <location>
        <begin position="929"/>
        <end position="986"/>
    </location>
</feature>
<name>A0A2I2MFM9_9BACT</name>
<dbReference type="SMART" id="SM00487">
    <property type="entry name" value="DEXDc"/>
    <property type="match status" value="1"/>
</dbReference>
<reference evidence="4" key="1">
    <citation type="submission" date="2017-12" db="EMBL/GenBank/DDBJ databases">
        <authorList>
            <consortium name="SysMetEx"/>
        </authorList>
    </citation>
    <scope>NUCLEOTIDE SEQUENCE</scope>
    <source>
        <strain evidence="4">Pb_238</strain>
    </source>
</reference>
<protein>
    <recommendedName>
        <fullName evidence="3">Helicase C-terminal domain-containing protein</fullName>
    </recommendedName>
</protein>
<keyword evidence="1" id="KW-0175">Coiled coil</keyword>
<gene>
    <name evidence="4" type="ORF">LFTS_01144</name>
</gene>
<evidence type="ECO:0000256" key="2">
    <source>
        <dbReference type="SAM" id="MobiDB-lite"/>
    </source>
</evidence>
<dbReference type="OrthoDB" id="9815272at2"/>
<dbReference type="PANTHER" id="PTHR41313">
    <property type="entry name" value="ADENINE-SPECIFIC METHYLTRANSFERASE"/>
    <property type="match status" value="1"/>
</dbReference>
<evidence type="ECO:0000313" key="4">
    <source>
        <dbReference type="EMBL" id="SOU92517.1"/>
    </source>
</evidence>
<evidence type="ECO:0000256" key="1">
    <source>
        <dbReference type="SAM" id="Coils"/>
    </source>
</evidence>
<dbReference type="InterPro" id="IPR027417">
    <property type="entry name" value="P-loop_NTPase"/>
</dbReference>
<dbReference type="Gene3D" id="3.40.50.300">
    <property type="entry name" value="P-loop containing nucleotide triphosphate hydrolases"/>
    <property type="match status" value="2"/>
</dbReference>
<dbReference type="PROSITE" id="PS51194">
    <property type="entry name" value="HELICASE_CTER"/>
    <property type="match status" value="1"/>
</dbReference>
<feature type="coiled-coil region" evidence="1">
    <location>
        <begin position="1405"/>
        <end position="1453"/>
    </location>
</feature>